<dbReference type="InterPro" id="IPR001867">
    <property type="entry name" value="OmpR/PhoB-type_DNA-bd"/>
</dbReference>
<keyword evidence="3" id="KW-0805">Transcription regulation</keyword>
<evidence type="ECO:0000256" key="2">
    <source>
        <dbReference type="ARBA" id="ARBA00023012"/>
    </source>
</evidence>
<feature type="DNA-binding region" description="OmpR/PhoB-type" evidence="7">
    <location>
        <begin position="133"/>
        <end position="230"/>
    </location>
</feature>
<dbReference type="GO" id="GO:0032993">
    <property type="term" value="C:protein-DNA complex"/>
    <property type="evidence" value="ECO:0007669"/>
    <property type="project" value="TreeGrafter"/>
</dbReference>
<dbReference type="PROSITE" id="PS50110">
    <property type="entry name" value="RESPONSE_REGULATORY"/>
    <property type="match status" value="1"/>
</dbReference>
<keyword evidence="1 6" id="KW-0597">Phosphoprotein</keyword>
<dbReference type="GO" id="GO:0000976">
    <property type="term" value="F:transcription cis-regulatory region binding"/>
    <property type="evidence" value="ECO:0007669"/>
    <property type="project" value="TreeGrafter"/>
</dbReference>
<keyword evidence="5" id="KW-0804">Transcription</keyword>
<evidence type="ECO:0000313" key="11">
    <source>
        <dbReference type="EMBL" id="TDK28991.1"/>
    </source>
</evidence>
<dbReference type="PANTHER" id="PTHR48111:SF22">
    <property type="entry name" value="REGULATOR OF RPOS"/>
    <property type="match status" value="1"/>
</dbReference>
<gene>
    <name evidence="11" type="ORF">E2F49_15645</name>
</gene>
<dbReference type="SUPFAM" id="SSF52172">
    <property type="entry name" value="CheY-like"/>
    <property type="match status" value="1"/>
</dbReference>
<dbReference type="InterPro" id="IPR011006">
    <property type="entry name" value="CheY-like_superfamily"/>
</dbReference>
<dbReference type="SMART" id="SM00862">
    <property type="entry name" value="Trans_reg_C"/>
    <property type="match status" value="1"/>
</dbReference>
<evidence type="ECO:0000313" key="12">
    <source>
        <dbReference type="Proteomes" id="UP000295543"/>
    </source>
</evidence>
<feature type="domain" description="OmpR/PhoB-type" evidence="10">
    <location>
        <begin position="133"/>
        <end position="230"/>
    </location>
</feature>
<proteinExistence type="predicted"/>
<evidence type="ECO:0000256" key="1">
    <source>
        <dbReference type="ARBA" id="ARBA00022553"/>
    </source>
</evidence>
<dbReference type="InterPro" id="IPR039420">
    <property type="entry name" value="WalR-like"/>
</dbReference>
<protein>
    <submittedName>
        <fullName evidence="11">Response regulator transcription factor</fullName>
    </submittedName>
</protein>
<dbReference type="AlphaFoldDB" id="A0A4R5U5E1"/>
<dbReference type="InterPro" id="IPR016032">
    <property type="entry name" value="Sig_transdc_resp-reg_C-effctor"/>
</dbReference>
<feature type="modified residue" description="4-aspartylphosphate" evidence="6">
    <location>
        <position position="57"/>
    </location>
</feature>
<name>A0A4R5U5E1_9GAMM</name>
<dbReference type="CDD" id="cd00383">
    <property type="entry name" value="trans_reg_C"/>
    <property type="match status" value="1"/>
</dbReference>
<accession>A0A4R5U5E1</accession>
<dbReference type="GO" id="GO:0000156">
    <property type="term" value="F:phosphorelay response regulator activity"/>
    <property type="evidence" value="ECO:0007669"/>
    <property type="project" value="TreeGrafter"/>
</dbReference>
<evidence type="ECO:0000256" key="8">
    <source>
        <dbReference type="SAM" id="MobiDB-lite"/>
    </source>
</evidence>
<evidence type="ECO:0000259" key="9">
    <source>
        <dbReference type="PROSITE" id="PS50110"/>
    </source>
</evidence>
<dbReference type="OrthoDB" id="9802426at2"/>
<dbReference type="FunFam" id="1.10.10.10:FF:000058">
    <property type="entry name" value="DNA-binding response OmpR family regulator"/>
    <property type="match status" value="1"/>
</dbReference>
<dbReference type="Gene3D" id="1.10.10.10">
    <property type="entry name" value="Winged helix-like DNA-binding domain superfamily/Winged helix DNA-binding domain"/>
    <property type="match status" value="1"/>
</dbReference>
<dbReference type="CDD" id="cd17574">
    <property type="entry name" value="REC_OmpR"/>
    <property type="match status" value="1"/>
</dbReference>
<feature type="compositionally biased region" description="Low complexity" evidence="8">
    <location>
        <begin position="252"/>
        <end position="263"/>
    </location>
</feature>
<evidence type="ECO:0000256" key="7">
    <source>
        <dbReference type="PROSITE-ProRule" id="PRU01091"/>
    </source>
</evidence>
<dbReference type="Pfam" id="PF00486">
    <property type="entry name" value="Trans_reg_C"/>
    <property type="match status" value="1"/>
</dbReference>
<dbReference type="PROSITE" id="PS51755">
    <property type="entry name" value="OMPR_PHOB"/>
    <property type="match status" value="1"/>
</dbReference>
<comment type="caution">
    <text evidence="11">The sequence shown here is derived from an EMBL/GenBank/DDBJ whole genome shotgun (WGS) entry which is preliminary data.</text>
</comment>
<keyword evidence="4 7" id="KW-0238">DNA-binding</keyword>
<dbReference type="Pfam" id="PF00072">
    <property type="entry name" value="Response_reg"/>
    <property type="match status" value="1"/>
</dbReference>
<evidence type="ECO:0000259" key="10">
    <source>
        <dbReference type="PROSITE" id="PS51755"/>
    </source>
</evidence>
<evidence type="ECO:0000256" key="6">
    <source>
        <dbReference type="PROSITE-ProRule" id="PRU00169"/>
    </source>
</evidence>
<dbReference type="Proteomes" id="UP000295543">
    <property type="component" value="Unassembled WGS sequence"/>
</dbReference>
<dbReference type="PANTHER" id="PTHR48111">
    <property type="entry name" value="REGULATOR OF RPOS"/>
    <property type="match status" value="1"/>
</dbReference>
<organism evidence="11 12">
    <name type="scientific">Luteimonas terrae</name>
    <dbReference type="NCBI Taxonomy" id="1530191"/>
    <lineage>
        <taxon>Bacteria</taxon>
        <taxon>Pseudomonadati</taxon>
        <taxon>Pseudomonadota</taxon>
        <taxon>Gammaproteobacteria</taxon>
        <taxon>Lysobacterales</taxon>
        <taxon>Lysobacteraceae</taxon>
        <taxon>Luteimonas</taxon>
    </lineage>
</organism>
<dbReference type="GO" id="GO:0006355">
    <property type="term" value="P:regulation of DNA-templated transcription"/>
    <property type="evidence" value="ECO:0007669"/>
    <property type="project" value="InterPro"/>
</dbReference>
<dbReference type="GO" id="GO:0005829">
    <property type="term" value="C:cytosol"/>
    <property type="evidence" value="ECO:0007669"/>
    <property type="project" value="TreeGrafter"/>
</dbReference>
<dbReference type="Gene3D" id="3.40.50.2300">
    <property type="match status" value="1"/>
</dbReference>
<dbReference type="InterPro" id="IPR036388">
    <property type="entry name" value="WH-like_DNA-bd_sf"/>
</dbReference>
<feature type="region of interest" description="Disordered" evidence="8">
    <location>
        <begin position="239"/>
        <end position="270"/>
    </location>
</feature>
<dbReference type="InterPro" id="IPR001789">
    <property type="entry name" value="Sig_transdc_resp-reg_receiver"/>
</dbReference>
<evidence type="ECO:0000256" key="4">
    <source>
        <dbReference type="ARBA" id="ARBA00023125"/>
    </source>
</evidence>
<feature type="compositionally biased region" description="Basic residues" evidence="8">
    <location>
        <begin position="242"/>
        <end position="251"/>
    </location>
</feature>
<sequence length="270" mass="29970">MPSKTRGVVLLVEDDRNVAVLVGEWLEHHHYEVDFAEDGLDAVNLTHDNAYDAIVMDVSLPRLNGLDACRRLRAEGANTETPVVMVTARDTLEDTLEGLDAGADDYLVKPFFPAELEARITALIRRRRAEVAPALLQVGDVVLDPRAQRVTRDGQEIDLTPTGMRILQILMRESPKVVTRSQLEQELWGLESPDSDALRSHLYVLRKAIDRGRATRLVHTLPNVGYRVLPLSADDLDEARSRRARERRGRGSRNAADAGRAAATMSALAV</sequence>
<keyword evidence="2" id="KW-0902">Two-component regulatory system</keyword>
<dbReference type="SUPFAM" id="SSF46894">
    <property type="entry name" value="C-terminal effector domain of the bipartite response regulators"/>
    <property type="match status" value="1"/>
</dbReference>
<dbReference type="EMBL" id="SMTG01000009">
    <property type="protein sequence ID" value="TDK28991.1"/>
    <property type="molecule type" value="Genomic_DNA"/>
</dbReference>
<dbReference type="SMART" id="SM00448">
    <property type="entry name" value="REC"/>
    <property type="match status" value="1"/>
</dbReference>
<dbReference type="Gene3D" id="6.10.250.690">
    <property type="match status" value="1"/>
</dbReference>
<feature type="domain" description="Response regulatory" evidence="9">
    <location>
        <begin position="8"/>
        <end position="124"/>
    </location>
</feature>
<reference evidence="11 12" key="1">
    <citation type="submission" date="2019-03" db="EMBL/GenBank/DDBJ databases">
        <title>Luteimonas zhaokaii sp.nov., isolated from the rectal contents of Plateau pika in Yushu, Qinghai Province, China.</title>
        <authorList>
            <person name="Zhang G."/>
        </authorList>
    </citation>
    <scope>NUCLEOTIDE SEQUENCE [LARGE SCALE GENOMIC DNA]</scope>
    <source>
        <strain evidence="11 12">THG-MD21</strain>
    </source>
</reference>
<evidence type="ECO:0000256" key="3">
    <source>
        <dbReference type="ARBA" id="ARBA00023015"/>
    </source>
</evidence>
<evidence type="ECO:0000256" key="5">
    <source>
        <dbReference type="ARBA" id="ARBA00023163"/>
    </source>
</evidence>
<keyword evidence="12" id="KW-1185">Reference proteome</keyword>